<feature type="compositionally biased region" description="Polar residues" evidence="5">
    <location>
        <begin position="425"/>
        <end position="442"/>
    </location>
</feature>
<comment type="pathway">
    <text evidence="4">Amino-acid degradation; L-kynurenine degradation; L-alanine and anthranilate from L-kynurenine: step 1/1.</text>
</comment>
<feature type="binding site" evidence="4">
    <location>
        <begin position="172"/>
        <end position="175"/>
    </location>
    <ligand>
        <name>pyridoxal 5'-phosphate</name>
        <dbReference type="ChEBI" id="CHEBI:597326"/>
    </ligand>
</feature>
<accession>A0A0L0DE77</accession>
<name>A0A0L0DE77_THETB</name>
<dbReference type="InterPro" id="IPR015424">
    <property type="entry name" value="PyrdxlP-dep_Trfase"/>
</dbReference>
<evidence type="ECO:0000256" key="3">
    <source>
        <dbReference type="ARBA" id="ARBA00022898"/>
    </source>
</evidence>
<dbReference type="InterPro" id="IPR015422">
    <property type="entry name" value="PyrdxlP-dep_Trfase_small"/>
</dbReference>
<feature type="binding site" evidence="4">
    <location>
        <position position="313"/>
    </location>
    <ligand>
        <name>pyridoxal 5'-phosphate</name>
        <dbReference type="ChEBI" id="CHEBI:597326"/>
    </ligand>
</feature>
<dbReference type="GO" id="GO:0097053">
    <property type="term" value="P:L-kynurenine catabolic process"/>
    <property type="evidence" value="ECO:0007669"/>
    <property type="project" value="UniProtKB-UniRule"/>
</dbReference>
<comment type="pathway">
    <text evidence="4">Cofactor biosynthesis; NAD(+) biosynthesis; quinolinate from L-kynurenine: step 2/3.</text>
</comment>
<reference evidence="7 8" key="1">
    <citation type="submission" date="2010-05" db="EMBL/GenBank/DDBJ databases">
        <title>The Genome Sequence of Thecamonas trahens ATCC 50062.</title>
        <authorList>
            <consortium name="The Broad Institute Genome Sequencing Platform"/>
            <person name="Russ C."/>
            <person name="Cuomo C."/>
            <person name="Shea T."/>
            <person name="Young S.K."/>
            <person name="Zeng Q."/>
            <person name="Koehrsen M."/>
            <person name="Haas B."/>
            <person name="Borodovsky M."/>
            <person name="Guigo R."/>
            <person name="Alvarado L."/>
            <person name="Berlin A."/>
            <person name="Bochicchio J."/>
            <person name="Borenstein D."/>
            <person name="Chapman S."/>
            <person name="Chen Z."/>
            <person name="Freedman E."/>
            <person name="Gellesch M."/>
            <person name="Goldberg J."/>
            <person name="Griggs A."/>
            <person name="Gujja S."/>
            <person name="Heilman E."/>
            <person name="Heiman D."/>
            <person name="Hepburn T."/>
            <person name="Howarth C."/>
            <person name="Jen D."/>
            <person name="Larson L."/>
            <person name="Mehta T."/>
            <person name="Park D."/>
            <person name="Pearson M."/>
            <person name="Roberts A."/>
            <person name="Saif S."/>
            <person name="Shenoy N."/>
            <person name="Sisk P."/>
            <person name="Stolte C."/>
            <person name="Sykes S."/>
            <person name="Thomson T."/>
            <person name="Walk T."/>
            <person name="White J."/>
            <person name="Yandava C."/>
            <person name="Burger G."/>
            <person name="Gray M.W."/>
            <person name="Holland P.W.H."/>
            <person name="King N."/>
            <person name="Lang F.B.F."/>
            <person name="Roger A.J."/>
            <person name="Ruiz-Trillo I."/>
            <person name="Lander E."/>
            <person name="Nusbaum C."/>
        </authorList>
    </citation>
    <scope>NUCLEOTIDE SEQUENCE [LARGE SCALE GENOMIC DNA]</scope>
    <source>
        <strain evidence="7 8">ATCC 50062</strain>
    </source>
</reference>
<dbReference type="GO" id="GO:0030429">
    <property type="term" value="F:kynureninase activity"/>
    <property type="evidence" value="ECO:0007669"/>
    <property type="project" value="UniProtKB-UniRule"/>
</dbReference>
<comment type="catalytic activity">
    <reaction evidence="4">
        <text>L-kynurenine + H2O = anthranilate + L-alanine + H(+)</text>
        <dbReference type="Rhea" id="RHEA:16813"/>
        <dbReference type="ChEBI" id="CHEBI:15377"/>
        <dbReference type="ChEBI" id="CHEBI:15378"/>
        <dbReference type="ChEBI" id="CHEBI:16567"/>
        <dbReference type="ChEBI" id="CHEBI:57959"/>
        <dbReference type="ChEBI" id="CHEBI:57972"/>
        <dbReference type="EC" id="3.7.1.3"/>
    </reaction>
</comment>
<dbReference type="RefSeq" id="XP_013762475.1">
    <property type="nucleotide sequence ID" value="XM_013907021.1"/>
</dbReference>
<dbReference type="EMBL" id="GL349435">
    <property type="protein sequence ID" value="KNC50589.1"/>
    <property type="molecule type" value="Genomic_DNA"/>
</dbReference>
<evidence type="ECO:0000256" key="2">
    <source>
        <dbReference type="ARBA" id="ARBA00022801"/>
    </source>
</evidence>
<dbReference type="STRING" id="461836.A0A0L0DE77"/>
<comment type="subcellular location">
    <subcellularLocation>
        <location evidence="4">Cytoplasm</location>
    </subcellularLocation>
</comment>
<comment type="catalytic activity">
    <reaction evidence="4">
        <text>3-hydroxy-L-kynurenine + H2O = 3-hydroxyanthranilate + L-alanine + H(+)</text>
        <dbReference type="Rhea" id="RHEA:25143"/>
        <dbReference type="ChEBI" id="CHEBI:15377"/>
        <dbReference type="ChEBI" id="CHEBI:15378"/>
        <dbReference type="ChEBI" id="CHEBI:36559"/>
        <dbReference type="ChEBI" id="CHEBI:57972"/>
        <dbReference type="ChEBI" id="CHEBI:58125"/>
    </reaction>
</comment>
<evidence type="ECO:0000256" key="5">
    <source>
        <dbReference type="SAM" id="MobiDB-lite"/>
    </source>
</evidence>
<comment type="similarity">
    <text evidence="4">Belongs to the kynureninase family.</text>
</comment>
<dbReference type="GO" id="GO:0030170">
    <property type="term" value="F:pyridoxal phosphate binding"/>
    <property type="evidence" value="ECO:0007669"/>
    <property type="project" value="UniProtKB-UniRule"/>
</dbReference>
<dbReference type="GeneID" id="25560537"/>
<feature type="binding site" evidence="4">
    <location>
        <position position="144"/>
    </location>
    <ligand>
        <name>pyridoxal 5'-phosphate</name>
        <dbReference type="ChEBI" id="CHEBI:597326"/>
    </ligand>
</feature>
<dbReference type="OrthoDB" id="5978656at2759"/>
<comment type="cofactor">
    <cofactor evidence="4">
        <name>pyridoxal 5'-phosphate</name>
        <dbReference type="ChEBI" id="CHEBI:597326"/>
    </cofactor>
</comment>
<keyword evidence="8" id="KW-1185">Reference proteome</keyword>
<dbReference type="OMA" id="LPGWNSH"/>
<feature type="binding site" evidence="4">
    <location>
        <position position="341"/>
    </location>
    <ligand>
        <name>pyridoxal 5'-phosphate</name>
        <dbReference type="ChEBI" id="CHEBI:597326"/>
    </ligand>
</feature>
<dbReference type="EC" id="3.7.1.3" evidence="4"/>
<evidence type="ECO:0000313" key="7">
    <source>
        <dbReference type="EMBL" id="KNC50589.1"/>
    </source>
</evidence>
<dbReference type="GO" id="GO:0019441">
    <property type="term" value="P:L-tryptophan catabolic process to kynurenine"/>
    <property type="evidence" value="ECO:0007669"/>
    <property type="project" value="TreeGrafter"/>
</dbReference>
<evidence type="ECO:0000256" key="4">
    <source>
        <dbReference type="HAMAP-Rule" id="MF_03017"/>
    </source>
</evidence>
<dbReference type="eggNOG" id="KOG3846">
    <property type="taxonomic scope" value="Eukaryota"/>
</dbReference>
<dbReference type="GO" id="GO:0019805">
    <property type="term" value="P:quinolinate biosynthetic process"/>
    <property type="evidence" value="ECO:0007669"/>
    <property type="project" value="UniProtKB-UniRule"/>
</dbReference>
<dbReference type="Gene3D" id="3.40.640.10">
    <property type="entry name" value="Type I PLP-dependent aspartate aminotransferase-like (Major domain)"/>
    <property type="match status" value="1"/>
</dbReference>
<feature type="binding site" evidence="4">
    <location>
        <position position="282"/>
    </location>
    <ligand>
        <name>pyridoxal 5'-phosphate</name>
        <dbReference type="ChEBI" id="CHEBI:597326"/>
    </ligand>
</feature>
<evidence type="ECO:0000256" key="1">
    <source>
        <dbReference type="ARBA" id="ARBA00022642"/>
    </source>
</evidence>
<feature type="modified residue" description="N6-(pyridoxal phosphate)lysine" evidence="4">
    <location>
        <position position="283"/>
    </location>
</feature>
<feature type="region of interest" description="Disordered" evidence="5">
    <location>
        <begin position="395"/>
        <end position="442"/>
    </location>
</feature>
<dbReference type="Gene3D" id="3.90.1150.10">
    <property type="entry name" value="Aspartate Aminotransferase, domain 1"/>
    <property type="match status" value="1"/>
</dbReference>
<comment type="subunit">
    <text evidence="4">Homodimer.</text>
</comment>
<feature type="binding site" evidence="4">
    <location>
        <position position="145"/>
    </location>
    <ligand>
        <name>pyridoxal 5'-phosphate</name>
        <dbReference type="ChEBI" id="CHEBI:597326"/>
    </ligand>
</feature>
<protein>
    <recommendedName>
        <fullName evidence="4">Kynureninase</fullName>
        <ecNumber evidence="4">3.7.1.3</ecNumber>
    </recommendedName>
    <alternativeName>
        <fullName evidence="4">L-kynurenine hydrolase</fullName>
    </alternativeName>
</protein>
<dbReference type="InterPro" id="IPR000192">
    <property type="entry name" value="Aminotrans_V_dom"/>
</dbReference>
<dbReference type="SUPFAM" id="SSF53383">
    <property type="entry name" value="PLP-dependent transferases"/>
    <property type="match status" value="1"/>
</dbReference>
<keyword evidence="1 4" id="KW-0662">Pyridine nucleotide biosynthesis</keyword>
<feature type="domain" description="Aminotransferase class V" evidence="6">
    <location>
        <begin position="77"/>
        <end position="383"/>
    </location>
</feature>
<dbReference type="GO" id="GO:0005737">
    <property type="term" value="C:cytoplasm"/>
    <property type="evidence" value="ECO:0007669"/>
    <property type="project" value="UniProtKB-SubCell"/>
</dbReference>
<comment type="function">
    <text evidence="4">Catalyzes the cleavage of L-kynurenine (L-Kyn) and L-3-hydroxykynurenine (L-3OHKyn) into anthranilic acid (AA) and 3-hydroxyanthranilic acid (3-OHAA), respectively.</text>
</comment>
<feature type="binding site" evidence="4">
    <location>
        <position position="228"/>
    </location>
    <ligand>
        <name>pyridoxal 5'-phosphate</name>
        <dbReference type="ChEBI" id="CHEBI:597326"/>
    </ligand>
</feature>
<dbReference type="AlphaFoldDB" id="A0A0L0DE77"/>
<keyword evidence="4" id="KW-0963">Cytoplasm</keyword>
<dbReference type="HAMAP" id="MF_01970">
    <property type="entry name" value="Kynureninase"/>
    <property type="match status" value="1"/>
</dbReference>
<evidence type="ECO:0000259" key="6">
    <source>
        <dbReference type="Pfam" id="PF00266"/>
    </source>
</evidence>
<dbReference type="GO" id="GO:0034354">
    <property type="term" value="P:'de novo' NAD+ biosynthetic process from L-tryptophan"/>
    <property type="evidence" value="ECO:0007669"/>
    <property type="project" value="UniProtKB-UniRule"/>
</dbReference>
<feature type="binding site" evidence="4">
    <location>
        <position position="257"/>
    </location>
    <ligand>
        <name>pyridoxal 5'-phosphate</name>
        <dbReference type="ChEBI" id="CHEBI:597326"/>
    </ligand>
</feature>
<dbReference type="PANTHER" id="PTHR14084">
    <property type="entry name" value="KYNURENINASE"/>
    <property type="match status" value="1"/>
</dbReference>
<evidence type="ECO:0000313" key="8">
    <source>
        <dbReference type="Proteomes" id="UP000054408"/>
    </source>
</evidence>
<proteinExistence type="inferred from homology"/>
<feature type="binding site" evidence="4">
    <location>
        <position position="260"/>
    </location>
    <ligand>
        <name>pyridoxal 5'-phosphate</name>
        <dbReference type="ChEBI" id="CHEBI:597326"/>
    </ligand>
</feature>
<dbReference type="Proteomes" id="UP000054408">
    <property type="component" value="Unassembled WGS sequence"/>
</dbReference>
<dbReference type="GO" id="GO:0043420">
    <property type="term" value="P:anthranilate metabolic process"/>
    <property type="evidence" value="ECO:0007669"/>
    <property type="project" value="UniProtKB-UniRule"/>
</dbReference>
<organism evidence="7 8">
    <name type="scientific">Thecamonas trahens ATCC 50062</name>
    <dbReference type="NCBI Taxonomy" id="461836"/>
    <lineage>
        <taxon>Eukaryota</taxon>
        <taxon>Apusozoa</taxon>
        <taxon>Apusomonadida</taxon>
        <taxon>Apusomonadidae</taxon>
        <taxon>Thecamonas</taxon>
    </lineage>
</organism>
<keyword evidence="3 4" id="KW-0663">Pyridoxal phosphate</keyword>
<dbReference type="Pfam" id="PF00266">
    <property type="entry name" value="Aminotran_5"/>
    <property type="match status" value="1"/>
</dbReference>
<dbReference type="FunFam" id="3.40.640.10:FF:000031">
    <property type="entry name" value="Kynureninase"/>
    <property type="match status" value="1"/>
</dbReference>
<dbReference type="PANTHER" id="PTHR14084:SF0">
    <property type="entry name" value="KYNURENINASE"/>
    <property type="match status" value="1"/>
</dbReference>
<dbReference type="InterPro" id="IPR015421">
    <property type="entry name" value="PyrdxlP-dep_Trfase_major"/>
</dbReference>
<dbReference type="UniPathway" id="UPA00334">
    <property type="reaction ID" value="UER00455"/>
</dbReference>
<feature type="compositionally biased region" description="Low complexity" evidence="5">
    <location>
        <begin position="395"/>
        <end position="424"/>
    </location>
</feature>
<gene>
    <name evidence="4" type="primary">KYNU</name>
    <name evidence="7" type="ORF">AMSG_00747</name>
</gene>
<sequence>MADGPVFPPVLTAERDSLVDELLQVAAEVGSSTVCDAKVAAALDKADGLSRFADAFAFPTLHLEGENACEDGRQAVYLCGNSLGLMPHKAREYVNEELEAWAKSGVRGHHEGKRAWLWINERVTDGAARLVGAKPIEVEVMNSLTMNLHVMMAPFYRPTATRYKIMYEAKAFPSDSYAFASQVRMAGFDPADALIAVAPRDGEYTLRTEDIEAAIAEAGDSLALVCFSGIQYYTGQLFDMPAITRAGHAVGAKVGFDLAHAVGNVELRLHDWGVDFAAWCHYKYCNSGPGAIAGAFIHEKYAHDAELHRMAGWWGHNKAERFLMEPEFVPDPGAAGFQVSNPPVLQTVAVEASLEIFDEATLPALRAKALRLTMFLELALESALGSDHVVSITPADRTPAAASSRSSSPSRSRPSMPHSRPPASIATSVSPTSCASPRSRSTTRLATSCGLSSSWRRLSSRRRMCERVY</sequence>
<dbReference type="InterPro" id="IPR010111">
    <property type="entry name" value="Kynureninase"/>
</dbReference>
<dbReference type="NCBIfam" id="TIGR01814">
    <property type="entry name" value="kynureninase"/>
    <property type="match status" value="1"/>
</dbReference>
<keyword evidence="2 4" id="KW-0378">Hydrolase</keyword>
<dbReference type="UniPathway" id="UPA00253">
    <property type="reaction ID" value="UER00329"/>
</dbReference>